<dbReference type="Proteomes" id="UP000294547">
    <property type="component" value="Unassembled WGS sequence"/>
</dbReference>
<keyword evidence="1 5" id="KW-0808">Transferase</keyword>
<dbReference type="Pfam" id="PF00583">
    <property type="entry name" value="Acetyltransf_1"/>
    <property type="match status" value="1"/>
</dbReference>
<keyword evidence="6" id="KW-1185">Reference proteome</keyword>
<proteinExistence type="predicted"/>
<evidence type="ECO:0000256" key="1">
    <source>
        <dbReference type="ARBA" id="ARBA00022679"/>
    </source>
</evidence>
<accession>A0A4V3CWQ6</accession>
<dbReference type="SUPFAM" id="SSF55729">
    <property type="entry name" value="Acyl-CoA N-acyltransferases (Nat)"/>
    <property type="match status" value="1"/>
</dbReference>
<sequence>MRPGAPTTRPSNASSPPCNPIEVRIADQLAGGAPPTSSSPIVRPAGAEDIPALAAIIRGVGLFSAEEADDFVASLPAALAESQDGRQWLVTSDGSGAALFQPEPAPGVWNMLFLGVLPASRRRGVGRDLVIAVERRTIELGARMLLIDTSSLPAMAPARALYAFLGYEQVAEIPDYWAVGDSKWTFRRVLS</sequence>
<evidence type="ECO:0000313" key="6">
    <source>
        <dbReference type="Proteomes" id="UP000294547"/>
    </source>
</evidence>
<feature type="domain" description="N-acetyltransferase" evidence="4">
    <location>
        <begin position="40"/>
        <end position="191"/>
    </location>
</feature>
<dbReference type="InterPro" id="IPR016181">
    <property type="entry name" value="Acyl_CoA_acyltransferase"/>
</dbReference>
<reference evidence="5 6" key="1">
    <citation type="submission" date="2019-03" db="EMBL/GenBank/DDBJ databases">
        <title>Genomic Encyclopedia of Type Strains, Phase IV (KMG-IV): sequencing the most valuable type-strain genomes for metagenomic binning, comparative biology and taxonomic classification.</title>
        <authorList>
            <person name="Goeker M."/>
        </authorList>
    </citation>
    <scope>NUCLEOTIDE SEQUENCE [LARGE SCALE GENOMIC DNA]</scope>
    <source>
        <strain evidence="5 6">DSM 102969</strain>
    </source>
</reference>
<evidence type="ECO:0000313" key="5">
    <source>
        <dbReference type="EMBL" id="TDP87288.1"/>
    </source>
</evidence>
<organism evidence="5 6">
    <name type="scientific">Oharaeibacter diazotrophicus</name>
    <dbReference type="NCBI Taxonomy" id="1920512"/>
    <lineage>
        <taxon>Bacteria</taxon>
        <taxon>Pseudomonadati</taxon>
        <taxon>Pseudomonadota</taxon>
        <taxon>Alphaproteobacteria</taxon>
        <taxon>Hyphomicrobiales</taxon>
        <taxon>Pleomorphomonadaceae</taxon>
        <taxon>Oharaeibacter</taxon>
    </lineage>
</organism>
<dbReference type="AlphaFoldDB" id="A0A4V3CWQ6"/>
<dbReference type="InterPro" id="IPR050832">
    <property type="entry name" value="Bact_Acetyltransf"/>
</dbReference>
<dbReference type="Gene3D" id="3.40.630.30">
    <property type="match status" value="1"/>
</dbReference>
<comment type="caution">
    <text evidence="5">The sequence shown here is derived from an EMBL/GenBank/DDBJ whole genome shotgun (WGS) entry which is preliminary data.</text>
</comment>
<name>A0A4V3CWQ6_9HYPH</name>
<dbReference type="OrthoDB" id="118633at2"/>
<evidence type="ECO:0000256" key="3">
    <source>
        <dbReference type="SAM" id="MobiDB-lite"/>
    </source>
</evidence>
<evidence type="ECO:0000256" key="2">
    <source>
        <dbReference type="ARBA" id="ARBA00023315"/>
    </source>
</evidence>
<feature type="region of interest" description="Disordered" evidence="3">
    <location>
        <begin position="1"/>
        <end position="20"/>
    </location>
</feature>
<protein>
    <submittedName>
        <fullName evidence="5">Acetyltransferase (GNAT) family protein</fullName>
    </submittedName>
</protein>
<dbReference type="GO" id="GO:0016747">
    <property type="term" value="F:acyltransferase activity, transferring groups other than amino-acyl groups"/>
    <property type="evidence" value="ECO:0007669"/>
    <property type="project" value="InterPro"/>
</dbReference>
<dbReference type="PANTHER" id="PTHR43877">
    <property type="entry name" value="AMINOALKYLPHOSPHONATE N-ACETYLTRANSFERASE-RELATED-RELATED"/>
    <property type="match status" value="1"/>
</dbReference>
<dbReference type="InterPro" id="IPR000182">
    <property type="entry name" value="GNAT_dom"/>
</dbReference>
<dbReference type="EMBL" id="SNXY01000006">
    <property type="protein sequence ID" value="TDP87288.1"/>
    <property type="molecule type" value="Genomic_DNA"/>
</dbReference>
<evidence type="ECO:0000259" key="4">
    <source>
        <dbReference type="PROSITE" id="PS51186"/>
    </source>
</evidence>
<dbReference type="PROSITE" id="PS51186">
    <property type="entry name" value="GNAT"/>
    <property type="match status" value="1"/>
</dbReference>
<dbReference type="RefSeq" id="WP_126535690.1">
    <property type="nucleotide sequence ID" value="NZ_BSPM01000008.1"/>
</dbReference>
<keyword evidence="2" id="KW-0012">Acyltransferase</keyword>
<dbReference type="CDD" id="cd04301">
    <property type="entry name" value="NAT_SF"/>
    <property type="match status" value="1"/>
</dbReference>
<gene>
    <name evidence="5" type="ORF">EDD54_1178</name>
</gene>